<dbReference type="OrthoDB" id="7427781at2"/>
<dbReference type="RefSeq" id="WP_147159895.1">
    <property type="nucleotide sequence ID" value="NZ_BJYR01000015.1"/>
</dbReference>
<dbReference type="NCBIfam" id="NF006615">
    <property type="entry name" value="PRK09182.1"/>
    <property type="match status" value="1"/>
</dbReference>
<organism evidence="2 3">
    <name type="scientific">Novosphingobium sediminis</name>
    <dbReference type="NCBI Taxonomy" id="707214"/>
    <lineage>
        <taxon>Bacteria</taxon>
        <taxon>Pseudomonadati</taxon>
        <taxon>Pseudomonadota</taxon>
        <taxon>Alphaproteobacteria</taxon>
        <taxon>Sphingomonadales</taxon>
        <taxon>Sphingomonadaceae</taxon>
        <taxon>Novosphingobium</taxon>
    </lineage>
</organism>
<dbReference type="SMART" id="SM00479">
    <property type="entry name" value="EXOIII"/>
    <property type="match status" value="1"/>
</dbReference>
<dbReference type="InterPro" id="IPR013520">
    <property type="entry name" value="Ribonucl_H"/>
</dbReference>
<reference evidence="2 3" key="1">
    <citation type="submission" date="2019-07" db="EMBL/GenBank/DDBJ databases">
        <title>Whole genome shotgun sequence of Novosphingobium sediminis NBRC 106119.</title>
        <authorList>
            <person name="Hosoyama A."/>
            <person name="Uohara A."/>
            <person name="Ohji S."/>
            <person name="Ichikawa N."/>
        </authorList>
    </citation>
    <scope>NUCLEOTIDE SEQUENCE [LARGE SCALE GENOMIC DNA]</scope>
    <source>
        <strain evidence="2 3">NBRC 106119</strain>
    </source>
</reference>
<accession>A0A512ALI0</accession>
<feature type="domain" description="Exonuclease" evidence="1">
    <location>
        <begin position="52"/>
        <end position="217"/>
    </location>
</feature>
<dbReference type="EMBL" id="BJYR01000015">
    <property type="protein sequence ID" value="GEO00565.1"/>
    <property type="molecule type" value="Genomic_DNA"/>
</dbReference>
<dbReference type="CDD" id="cd06127">
    <property type="entry name" value="DEDDh"/>
    <property type="match status" value="1"/>
</dbReference>
<keyword evidence="3" id="KW-1185">Reference proteome</keyword>
<dbReference type="AlphaFoldDB" id="A0A512ALI0"/>
<name>A0A512ALI0_9SPHN</name>
<dbReference type="GO" id="GO:0006259">
    <property type="term" value="P:DNA metabolic process"/>
    <property type="evidence" value="ECO:0007669"/>
    <property type="project" value="UniProtKB-ARBA"/>
</dbReference>
<evidence type="ECO:0000259" key="1">
    <source>
        <dbReference type="SMART" id="SM00479"/>
    </source>
</evidence>
<protein>
    <submittedName>
        <fullName evidence="2">DNA polymerase III subunit epsilon</fullName>
    </submittedName>
</protein>
<gene>
    <name evidence="2" type="ORF">NSE01_23970</name>
</gene>
<dbReference type="InterPro" id="IPR012337">
    <property type="entry name" value="RNaseH-like_sf"/>
</dbReference>
<evidence type="ECO:0000313" key="2">
    <source>
        <dbReference type="EMBL" id="GEO00565.1"/>
    </source>
</evidence>
<dbReference type="GO" id="GO:0003676">
    <property type="term" value="F:nucleic acid binding"/>
    <property type="evidence" value="ECO:0007669"/>
    <property type="project" value="InterPro"/>
</dbReference>
<dbReference type="Gene3D" id="3.30.420.10">
    <property type="entry name" value="Ribonuclease H-like superfamily/Ribonuclease H"/>
    <property type="match status" value="1"/>
</dbReference>
<evidence type="ECO:0000313" key="3">
    <source>
        <dbReference type="Proteomes" id="UP000321464"/>
    </source>
</evidence>
<dbReference type="Pfam" id="PF00929">
    <property type="entry name" value="RNase_T"/>
    <property type="match status" value="1"/>
</dbReference>
<sequence>MTIPETGSAMLPPFLPARETCIDSWDIRLLRKVAPLAETPLAGPARERHLSYIGVVDCEATSTDPQTAEVIDLAVCVLEIDGDGVITGVAELKQSYRDPGMPIPPDVARLTGISDADVAGALFEADDWTDLFNRCDLLVAHNAAYDAVVLERLLPGIRGRRWGCSMAEIDWADLGFDGRSLGYLLTQIGFFNRGHRAMADVASLVHLLSWQAPDGRCLLAHLQDRADRFTTRVEARGAPFSSKDLLKTRGYRWSANRRVWWTEIEDEALEAEKRWLSEEVRCTPSLEVLTARNRHR</sequence>
<comment type="caution">
    <text evidence="2">The sequence shown here is derived from an EMBL/GenBank/DDBJ whole genome shotgun (WGS) entry which is preliminary data.</text>
</comment>
<dbReference type="InterPro" id="IPR036397">
    <property type="entry name" value="RNaseH_sf"/>
</dbReference>
<proteinExistence type="predicted"/>
<dbReference type="Proteomes" id="UP000321464">
    <property type="component" value="Unassembled WGS sequence"/>
</dbReference>
<dbReference type="GO" id="GO:0004527">
    <property type="term" value="F:exonuclease activity"/>
    <property type="evidence" value="ECO:0007669"/>
    <property type="project" value="UniProtKB-ARBA"/>
</dbReference>
<dbReference type="SUPFAM" id="SSF53098">
    <property type="entry name" value="Ribonuclease H-like"/>
    <property type="match status" value="1"/>
</dbReference>